<keyword evidence="2" id="KW-0472">Membrane</keyword>
<dbReference type="OrthoDB" id="3693225at2759"/>
<dbReference type="AlphaFoldDB" id="A0A9Q8ZI50"/>
<gene>
    <name evidence="3" type="ORF">yc1106_09163</name>
</gene>
<keyword evidence="2" id="KW-1133">Transmembrane helix</keyword>
<evidence type="ECO:0000313" key="4">
    <source>
        <dbReference type="Proteomes" id="UP001056012"/>
    </source>
</evidence>
<dbReference type="Proteomes" id="UP001056012">
    <property type="component" value="Chromosome 7"/>
</dbReference>
<organism evidence="3 4">
    <name type="scientific">Curvularia clavata</name>
    <dbReference type="NCBI Taxonomy" id="95742"/>
    <lineage>
        <taxon>Eukaryota</taxon>
        <taxon>Fungi</taxon>
        <taxon>Dikarya</taxon>
        <taxon>Ascomycota</taxon>
        <taxon>Pezizomycotina</taxon>
        <taxon>Dothideomycetes</taxon>
        <taxon>Pleosporomycetidae</taxon>
        <taxon>Pleosporales</taxon>
        <taxon>Pleosporineae</taxon>
        <taxon>Pleosporaceae</taxon>
        <taxon>Curvularia</taxon>
    </lineage>
</organism>
<protein>
    <submittedName>
        <fullName evidence="3">Uncharacterized protein</fullName>
    </submittedName>
</protein>
<evidence type="ECO:0000313" key="3">
    <source>
        <dbReference type="EMBL" id="USP81889.1"/>
    </source>
</evidence>
<proteinExistence type="predicted"/>
<evidence type="ECO:0000256" key="1">
    <source>
        <dbReference type="SAM" id="MobiDB-lite"/>
    </source>
</evidence>
<keyword evidence="2" id="KW-0812">Transmembrane</keyword>
<sequence>MAPTPIASNIPEAPTAMAPSTDSRSDGFSPGAIIGIVIAIVCLILAVPLIAVLLRKYEKTRLRETPKLPGSSSGDSLRSIEEGHSLKSIIVTKELSRSSVRMERVDSGIRRPDEVYAVGKERERAWSVTEVHAGAGK</sequence>
<keyword evidence="4" id="KW-1185">Reference proteome</keyword>
<evidence type="ECO:0000256" key="2">
    <source>
        <dbReference type="SAM" id="Phobius"/>
    </source>
</evidence>
<dbReference type="EMBL" id="CP089280">
    <property type="protein sequence ID" value="USP81889.1"/>
    <property type="molecule type" value="Genomic_DNA"/>
</dbReference>
<name>A0A9Q8ZI50_CURCL</name>
<feature type="region of interest" description="Disordered" evidence="1">
    <location>
        <begin position="1"/>
        <end position="24"/>
    </location>
</feature>
<feature type="transmembrane region" description="Helical" evidence="2">
    <location>
        <begin position="32"/>
        <end position="54"/>
    </location>
</feature>
<reference evidence="3" key="1">
    <citation type="submission" date="2021-12" db="EMBL/GenBank/DDBJ databases">
        <title>Curvularia clavata genome.</title>
        <authorList>
            <person name="Cao Y."/>
        </authorList>
    </citation>
    <scope>NUCLEOTIDE SEQUENCE</scope>
    <source>
        <strain evidence="3">Yc1106</strain>
    </source>
</reference>
<accession>A0A9Q8ZI50</accession>
<dbReference type="VEuPathDB" id="FungiDB:yc1106_09163"/>